<dbReference type="EMBL" id="JAPQKR010000015">
    <property type="protein sequence ID" value="KAJ5194636.1"/>
    <property type="molecule type" value="Genomic_DNA"/>
</dbReference>
<dbReference type="GO" id="GO:0048038">
    <property type="term" value="F:quinone binding"/>
    <property type="evidence" value="ECO:0007669"/>
    <property type="project" value="TreeGrafter"/>
</dbReference>
<accession>A0A9W9M9C6</accession>
<dbReference type="Pfam" id="PF13561">
    <property type="entry name" value="adh_short_C2"/>
    <property type="match status" value="1"/>
</dbReference>
<dbReference type="FunFam" id="3.40.50.720:FF:000563">
    <property type="entry name" value="3-oxoacyl-acyl carrier protein reductase"/>
    <property type="match status" value="1"/>
</dbReference>
<proteinExistence type="inferred from homology"/>
<dbReference type="GO" id="GO:0006633">
    <property type="term" value="P:fatty acid biosynthetic process"/>
    <property type="evidence" value="ECO:0007669"/>
    <property type="project" value="TreeGrafter"/>
</dbReference>
<organism evidence="5 6">
    <name type="scientific">Penicillium cinerascens</name>
    <dbReference type="NCBI Taxonomy" id="70096"/>
    <lineage>
        <taxon>Eukaryota</taxon>
        <taxon>Fungi</taxon>
        <taxon>Dikarya</taxon>
        <taxon>Ascomycota</taxon>
        <taxon>Pezizomycotina</taxon>
        <taxon>Eurotiomycetes</taxon>
        <taxon>Eurotiomycetidae</taxon>
        <taxon>Eurotiales</taxon>
        <taxon>Aspergillaceae</taxon>
        <taxon>Penicillium</taxon>
    </lineage>
</organism>
<dbReference type="PANTHER" id="PTHR42760:SF133">
    <property type="entry name" value="3-OXOACYL-[ACYL-CARRIER-PROTEIN] REDUCTASE"/>
    <property type="match status" value="1"/>
</dbReference>
<keyword evidence="2" id="KW-0521">NADP</keyword>
<keyword evidence="6" id="KW-1185">Reference proteome</keyword>
<comment type="similarity">
    <text evidence="1">Belongs to the short-chain dehydrogenases/reductases (SDR) family.</text>
</comment>
<dbReference type="InterPro" id="IPR057326">
    <property type="entry name" value="KR_dom"/>
</dbReference>
<dbReference type="GO" id="GO:0016616">
    <property type="term" value="F:oxidoreductase activity, acting on the CH-OH group of donors, NAD or NADP as acceptor"/>
    <property type="evidence" value="ECO:0007669"/>
    <property type="project" value="UniProtKB-ARBA"/>
</dbReference>
<name>A0A9W9M9C6_9EURO</name>
<dbReference type="GeneID" id="83182437"/>
<gene>
    <name evidence="5" type="ORF">N7498_008074</name>
</gene>
<reference evidence="5" key="1">
    <citation type="submission" date="2022-12" db="EMBL/GenBank/DDBJ databases">
        <authorList>
            <person name="Petersen C."/>
        </authorList>
    </citation>
    <scope>NUCLEOTIDE SEQUENCE</scope>
    <source>
        <strain evidence="5">IBT 15544</strain>
    </source>
</reference>
<evidence type="ECO:0000313" key="5">
    <source>
        <dbReference type="EMBL" id="KAJ5194636.1"/>
    </source>
</evidence>
<dbReference type="SUPFAM" id="SSF51735">
    <property type="entry name" value="NAD(P)-binding Rossmann-fold domains"/>
    <property type="match status" value="1"/>
</dbReference>
<evidence type="ECO:0000259" key="4">
    <source>
        <dbReference type="SMART" id="SM00822"/>
    </source>
</evidence>
<evidence type="ECO:0000313" key="6">
    <source>
        <dbReference type="Proteomes" id="UP001150904"/>
    </source>
</evidence>
<keyword evidence="3" id="KW-0560">Oxidoreductase</keyword>
<dbReference type="AlphaFoldDB" id="A0A9W9M9C6"/>
<dbReference type="InterPro" id="IPR002347">
    <property type="entry name" value="SDR_fam"/>
</dbReference>
<evidence type="ECO:0000256" key="1">
    <source>
        <dbReference type="ARBA" id="ARBA00006484"/>
    </source>
</evidence>
<reference evidence="5" key="2">
    <citation type="journal article" date="2023" name="IMA Fungus">
        <title>Comparative genomic study of the Penicillium genus elucidates a diverse pangenome and 15 lateral gene transfer events.</title>
        <authorList>
            <person name="Petersen C."/>
            <person name="Sorensen T."/>
            <person name="Nielsen M.R."/>
            <person name="Sondergaard T.E."/>
            <person name="Sorensen J.L."/>
            <person name="Fitzpatrick D.A."/>
            <person name="Frisvad J.C."/>
            <person name="Nielsen K.L."/>
        </authorList>
    </citation>
    <scope>NUCLEOTIDE SEQUENCE</scope>
    <source>
        <strain evidence="5">IBT 15544</strain>
    </source>
</reference>
<dbReference type="PRINTS" id="PR00081">
    <property type="entry name" value="GDHRDH"/>
</dbReference>
<dbReference type="InterPro" id="IPR020904">
    <property type="entry name" value="Sc_DH/Rdtase_CS"/>
</dbReference>
<dbReference type="SMART" id="SM00822">
    <property type="entry name" value="PKS_KR"/>
    <property type="match status" value="1"/>
</dbReference>
<dbReference type="PRINTS" id="PR00080">
    <property type="entry name" value="SDRFAMILY"/>
</dbReference>
<dbReference type="RefSeq" id="XP_058305124.1">
    <property type="nucleotide sequence ID" value="XM_058455136.1"/>
</dbReference>
<feature type="domain" description="Ketoreductase" evidence="4">
    <location>
        <begin position="60"/>
        <end position="259"/>
    </location>
</feature>
<dbReference type="Gene3D" id="3.40.50.720">
    <property type="entry name" value="NAD(P)-binding Rossmann-like Domain"/>
    <property type="match status" value="1"/>
</dbReference>
<dbReference type="PROSITE" id="PS00061">
    <property type="entry name" value="ADH_SHORT"/>
    <property type="match status" value="1"/>
</dbReference>
<evidence type="ECO:0000256" key="3">
    <source>
        <dbReference type="ARBA" id="ARBA00023002"/>
    </source>
</evidence>
<protein>
    <recommendedName>
        <fullName evidence="4">Ketoreductase domain-containing protein</fullName>
    </recommendedName>
</protein>
<dbReference type="Proteomes" id="UP001150904">
    <property type="component" value="Unassembled WGS sequence"/>
</dbReference>
<comment type="caution">
    <text evidence="5">The sequence shown here is derived from an EMBL/GenBank/DDBJ whole genome shotgun (WGS) entry which is preliminary data.</text>
</comment>
<dbReference type="InterPro" id="IPR036291">
    <property type="entry name" value="NAD(P)-bd_dom_sf"/>
</dbReference>
<sequence>MTAFLVSTARLRMPAASLFTRPVNDIRSGFRASSATSRFYFQKTNNSTTSCHSGNRLSGRTCMVTGGTSGIGFAIAERFLQEGATSVILVGRSQERLQAAAGRLDVSNDHGNSITGTSNKVRLLVGDVGDIGSWKHELEKEMANVDILVNAAGISINNILPRSELDDISQVLRTNLEGAMLTSRALVRATIRNRVRNRNFAPDTKTPSKCIINISSLLALKAGTGAVPYAASKAGLLGLTRSLAVEVSASLKDVVIRSNAIVPGYIDTPMITDFTPGEVDRLKAMIPLHRFGKPSEIADAAFFLATNEYANNCILNLDGGLGAV</sequence>
<evidence type="ECO:0000256" key="2">
    <source>
        <dbReference type="ARBA" id="ARBA00022857"/>
    </source>
</evidence>
<dbReference type="PANTHER" id="PTHR42760">
    <property type="entry name" value="SHORT-CHAIN DEHYDROGENASES/REDUCTASES FAMILY MEMBER"/>
    <property type="match status" value="1"/>
</dbReference>
<dbReference type="OrthoDB" id="47007at2759"/>